<protein>
    <submittedName>
        <fullName evidence="1">Glycosyltransferase family 8 protein</fullName>
    </submittedName>
</protein>
<dbReference type="AlphaFoldDB" id="A0A6A6CYP8"/>
<dbReference type="Proteomes" id="UP000799537">
    <property type="component" value="Unassembled WGS sequence"/>
</dbReference>
<proteinExistence type="predicted"/>
<reference evidence="1" key="1">
    <citation type="journal article" date="2020" name="Stud. Mycol.">
        <title>101 Dothideomycetes genomes: a test case for predicting lifestyles and emergence of pathogens.</title>
        <authorList>
            <person name="Haridas S."/>
            <person name="Albert R."/>
            <person name="Binder M."/>
            <person name="Bloem J."/>
            <person name="Labutti K."/>
            <person name="Salamov A."/>
            <person name="Andreopoulos B."/>
            <person name="Baker S."/>
            <person name="Barry K."/>
            <person name="Bills G."/>
            <person name="Bluhm B."/>
            <person name="Cannon C."/>
            <person name="Castanera R."/>
            <person name="Culley D."/>
            <person name="Daum C."/>
            <person name="Ezra D."/>
            <person name="Gonzalez J."/>
            <person name="Henrissat B."/>
            <person name="Kuo A."/>
            <person name="Liang C."/>
            <person name="Lipzen A."/>
            <person name="Lutzoni F."/>
            <person name="Magnuson J."/>
            <person name="Mondo S."/>
            <person name="Nolan M."/>
            <person name="Ohm R."/>
            <person name="Pangilinan J."/>
            <person name="Park H.-J."/>
            <person name="Ramirez L."/>
            <person name="Alfaro M."/>
            <person name="Sun H."/>
            <person name="Tritt A."/>
            <person name="Yoshinaga Y."/>
            <person name="Zwiers L.-H."/>
            <person name="Turgeon B."/>
            <person name="Goodwin S."/>
            <person name="Spatafora J."/>
            <person name="Crous P."/>
            <person name="Grigoriev I."/>
        </authorList>
    </citation>
    <scope>NUCLEOTIDE SEQUENCE</scope>
    <source>
        <strain evidence="1">ATCC 36951</strain>
    </source>
</reference>
<dbReference type="InterPro" id="IPR050587">
    <property type="entry name" value="GNT1/Glycosyltrans_8"/>
</dbReference>
<dbReference type="GO" id="GO:0016740">
    <property type="term" value="F:transferase activity"/>
    <property type="evidence" value="ECO:0007669"/>
    <property type="project" value="UniProtKB-KW"/>
</dbReference>
<dbReference type="PANTHER" id="PTHR11183">
    <property type="entry name" value="GLYCOGENIN SUBFAMILY MEMBER"/>
    <property type="match status" value="1"/>
</dbReference>
<keyword evidence="2" id="KW-1185">Reference proteome</keyword>
<accession>A0A6A6CYP8</accession>
<evidence type="ECO:0000313" key="2">
    <source>
        <dbReference type="Proteomes" id="UP000799537"/>
    </source>
</evidence>
<name>A0A6A6CYP8_ZASCE</name>
<dbReference type="SUPFAM" id="SSF53448">
    <property type="entry name" value="Nucleotide-diphospho-sugar transferases"/>
    <property type="match status" value="1"/>
</dbReference>
<dbReference type="InterPro" id="IPR029044">
    <property type="entry name" value="Nucleotide-diphossugar_trans"/>
</dbReference>
<dbReference type="RefSeq" id="XP_033672209.1">
    <property type="nucleotide sequence ID" value="XM_033815697.1"/>
</dbReference>
<gene>
    <name evidence="1" type="ORF">M409DRAFT_63653</name>
</gene>
<evidence type="ECO:0000313" key="1">
    <source>
        <dbReference type="EMBL" id="KAF2171320.1"/>
    </source>
</evidence>
<keyword evidence="1" id="KW-0808">Transferase</keyword>
<sequence>MLHPAEWSASAEDQAAKLIRKVRDDYSVQLAPIHVQHLDAFNQTQFRRVLSLDSDATVMKSMDELFLLPSAPVAMPRAYWLDDTLSSQLMLVEPSLFEFRRILNAFEQRQSTDFDMEIVNELYGNDCITIPHRKYDLLTGEFRATEHHRYLGSKEEKWDPEQVLNETKFVHFSDWPLPKPWLPHSEEQELDFRPECRQTEEGEDCRDRDVWLGLYSDFAERREPWLMFIGCR</sequence>
<dbReference type="GeneID" id="54568969"/>
<organism evidence="1 2">
    <name type="scientific">Zasmidium cellare ATCC 36951</name>
    <dbReference type="NCBI Taxonomy" id="1080233"/>
    <lineage>
        <taxon>Eukaryota</taxon>
        <taxon>Fungi</taxon>
        <taxon>Dikarya</taxon>
        <taxon>Ascomycota</taxon>
        <taxon>Pezizomycotina</taxon>
        <taxon>Dothideomycetes</taxon>
        <taxon>Dothideomycetidae</taxon>
        <taxon>Mycosphaerellales</taxon>
        <taxon>Mycosphaerellaceae</taxon>
        <taxon>Zasmidium</taxon>
    </lineage>
</organism>
<dbReference type="Gene3D" id="3.90.550.10">
    <property type="entry name" value="Spore Coat Polysaccharide Biosynthesis Protein SpsA, Chain A"/>
    <property type="match status" value="1"/>
</dbReference>
<dbReference type="EMBL" id="ML993583">
    <property type="protein sequence ID" value="KAF2171320.1"/>
    <property type="molecule type" value="Genomic_DNA"/>
</dbReference>
<dbReference type="OrthoDB" id="2014201at2759"/>